<evidence type="ECO:0000313" key="7">
    <source>
        <dbReference type="Proteomes" id="UP000265962"/>
    </source>
</evidence>
<keyword evidence="2" id="KW-0805">Transcription regulation</keyword>
<comment type="similarity">
    <text evidence="1">Belongs to the SorC transcriptional regulatory family.</text>
</comment>
<accession>A0A375HZ86</accession>
<dbReference type="EMBL" id="OMOH01000002">
    <property type="protein sequence ID" value="SPF67654.1"/>
    <property type="molecule type" value="Genomic_DNA"/>
</dbReference>
<dbReference type="Gene3D" id="1.10.10.10">
    <property type="entry name" value="Winged helix-like DNA-binding domain superfamily/Winged helix DNA-binding domain"/>
    <property type="match status" value="1"/>
</dbReference>
<evidence type="ECO:0000259" key="5">
    <source>
        <dbReference type="Pfam" id="PF04198"/>
    </source>
</evidence>
<dbReference type="Proteomes" id="UP000265962">
    <property type="component" value="Unassembled WGS sequence"/>
</dbReference>
<evidence type="ECO:0000256" key="3">
    <source>
        <dbReference type="ARBA" id="ARBA00023125"/>
    </source>
</evidence>
<reference evidence="7" key="1">
    <citation type="submission" date="2018-02" db="EMBL/GenBank/DDBJ databases">
        <authorList>
            <person name="Hornung B."/>
        </authorList>
    </citation>
    <scope>NUCLEOTIDE SEQUENCE [LARGE SCALE GENOMIC DNA]</scope>
</reference>
<dbReference type="PANTHER" id="PTHR34294:SF1">
    <property type="entry name" value="TRANSCRIPTIONAL REGULATOR LSRR"/>
    <property type="match status" value="1"/>
</dbReference>
<evidence type="ECO:0000256" key="1">
    <source>
        <dbReference type="ARBA" id="ARBA00010466"/>
    </source>
</evidence>
<dbReference type="InterPro" id="IPR037171">
    <property type="entry name" value="NagB/RpiA_transferase-like"/>
</dbReference>
<dbReference type="InterPro" id="IPR036388">
    <property type="entry name" value="WH-like_DNA-bd_sf"/>
</dbReference>
<keyword evidence="4" id="KW-0804">Transcription</keyword>
<dbReference type="SUPFAM" id="SSF46689">
    <property type="entry name" value="Homeodomain-like"/>
    <property type="match status" value="1"/>
</dbReference>
<dbReference type="AlphaFoldDB" id="A0A375HZ86"/>
<dbReference type="InterPro" id="IPR051054">
    <property type="entry name" value="SorC_transcr_regulators"/>
</dbReference>
<evidence type="ECO:0000256" key="4">
    <source>
        <dbReference type="ARBA" id="ARBA00023163"/>
    </source>
</evidence>
<dbReference type="GO" id="GO:0030246">
    <property type="term" value="F:carbohydrate binding"/>
    <property type="evidence" value="ECO:0007669"/>
    <property type="project" value="InterPro"/>
</dbReference>
<evidence type="ECO:0000313" key="6">
    <source>
        <dbReference type="EMBL" id="SPF67654.1"/>
    </source>
</evidence>
<dbReference type="InterPro" id="IPR007324">
    <property type="entry name" value="Sugar-bd_dom_put"/>
</dbReference>
<organism evidence="6 7">
    <name type="scientific">Propionibacterium ruminifibrarum</name>
    <dbReference type="NCBI Taxonomy" id="1962131"/>
    <lineage>
        <taxon>Bacteria</taxon>
        <taxon>Bacillati</taxon>
        <taxon>Actinomycetota</taxon>
        <taxon>Actinomycetes</taxon>
        <taxon>Propionibacteriales</taxon>
        <taxon>Propionibacteriaceae</taxon>
        <taxon>Propionibacterium</taxon>
    </lineage>
</organism>
<dbReference type="Gene3D" id="3.40.50.1360">
    <property type="match status" value="1"/>
</dbReference>
<dbReference type="RefSeq" id="WP_119714858.1">
    <property type="nucleotide sequence ID" value="NZ_OMOH01000002.1"/>
</dbReference>
<dbReference type="PANTHER" id="PTHR34294">
    <property type="entry name" value="TRANSCRIPTIONAL REGULATOR-RELATED"/>
    <property type="match status" value="1"/>
</dbReference>
<evidence type="ECO:0000256" key="2">
    <source>
        <dbReference type="ARBA" id="ARBA00023015"/>
    </source>
</evidence>
<dbReference type="OrthoDB" id="186585at2"/>
<gene>
    <name evidence="6" type="ORF">PROPJV5_0611</name>
</gene>
<dbReference type="SUPFAM" id="SSF100950">
    <property type="entry name" value="NagB/RpiA/CoA transferase-like"/>
    <property type="match status" value="1"/>
</dbReference>
<proteinExistence type="inferred from homology"/>
<dbReference type="InterPro" id="IPR009057">
    <property type="entry name" value="Homeodomain-like_sf"/>
</dbReference>
<dbReference type="Pfam" id="PF13384">
    <property type="entry name" value="HTH_23"/>
    <property type="match status" value="1"/>
</dbReference>
<name>A0A375HZ86_9ACTN</name>
<sequence>MSDRDDEMYRAAVLYYVQGESMDAIARQLGVSRSTVSRSLKQARDTGIVRISLTHPRDASSDVEQEFTERFGVRAQVVSVRESVSDVARLDRVAKVAANAIGEAVDDHTVLGIAWGTTIDAVAAHLLAKPVRGCTLVQLNGAANDSTTGIDYVSNIASRFASAFNAHSVLFPVPAFFDYASTRDAMWRERSIMRVRDTQKKCSLAVFGVGSLVGGLPSHVYESGYFDEEDRAQMARDRVVGDVCTVLLRQNGSWADIEMNTRASGLTPTQLRRIPRRIGVVAGRAKAKPLLAALRAQLMTDLIVDDQTARHVLTMT</sequence>
<protein>
    <submittedName>
        <fullName evidence="6">Transposase IS30-like HTH domain</fullName>
    </submittedName>
</protein>
<feature type="domain" description="Sugar-binding" evidence="5">
    <location>
        <begin position="60"/>
        <end position="313"/>
    </location>
</feature>
<dbReference type="GO" id="GO:0003677">
    <property type="term" value="F:DNA binding"/>
    <property type="evidence" value="ECO:0007669"/>
    <property type="project" value="UniProtKB-KW"/>
</dbReference>
<dbReference type="Pfam" id="PF04198">
    <property type="entry name" value="Sugar-bind"/>
    <property type="match status" value="1"/>
</dbReference>
<keyword evidence="7" id="KW-1185">Reference proteome</keyword>
<keyword evidence="3" id="KW-0238">DNA-binding</keyword>